<keyword evidence="5 7" id="KW-1133">Transmembrane helix</keyword>
<dbReference type="PANTHER" id="PTHR42038:SF2">
    <property type="entry name" value="TERPENE CYCLASE AUSL"/>
    <property type="match status" value="1"/>
</dbReference>
<keyword evidence="4 7" id="KW-0812">Transmembrane</keyword>
<comment type="pathway">
    <text evidence="2">Secondary metabolite biosynthesis.</text>
</comment>
<evidence type="ECO:0000256" key="7">
    <source>
        <dbReference type="SAM" id="Phobius"/>
    </source>
</evidence>
<evidence type="ECO:0000256" key="5">
    <source>
        <dbReference type="ARBA" id="ARBA00022989"/>
    </source>
</evidence>
<dbReference type="Proteomes" id="UP001295740">
    <property type="component" value="Unassembled WGS sequence"/>
</dbReference>
<evidence type="ECO:0000256" key="6">
    <source>
        <dbReference type="ARBA" id="ARBA00023136"/>
    </source>
</evidence>
<dbReference type="GO" id="GO:0016020">
    <property type="term" value="C:membrane"/>
    <property type="evidence" value="ECO:0007669"/>
    <property type="project" value="UniProtKB-SubCell"/>
</dbReference>
<comment type="caution">
    <text evidence="8">The sequence shown here is derived from an EMBL/GenBank/DDBJ whole genome shotgun (WGS) entry which is preliminary data.</text>
</comment>
<evidence type="ECO:0000256" key="4">
    <source>
        <dbReference type="ARBA" id="ARBA00022692"/>
    </source>
</evidence>
<gene>
    <name evidence="8" type="ORF">KHLLAP_LOCUS11087</name>
</gene>
<feature type="transmembrane region" description="Helical" evidence="7">
    <location>
        <begin position="191"/>
        <end position="213"/>
    </location>
</feature>
<evidence type="ECO:0000313" key="9">
    <source>
        <dbReference type="Proteomes" id="UP001295740"/>
    </source>
</evidence>
<evidence type="ECO:0000256" key="2">
    <source>
        <dbReference type="ARBA" id="ARBA00005179"/>
    </source>
</evidence>
<name>A0AAI8VTY5_9PEZI</name>
<feature type="transmembrane region" description="Helical" evidence="7">
    <location>
        <begin position="113"/>
        <end position="134"/>
    </location>
</feature>
<dbReference type="Pfam" id="PF25129">
    <property type="entry name" value="Pyr4-TMTC"/>
    <property type="match status" value="1"/>
</dbReference>
<proteinExistence type="inferred from homology"/>
<feature type="transmembrane region" description="Helical" evidence="7">
    <location>
        <begin position="14"/>
        <end position="37"/>
    </location>
</feature>
<dbReference type="PANTHER" id="PTHR42038">
    <property type="match status" value="1"/>
</dbReference>
<dbReference type="GO" id="GO:0016829">
    <property type="term" value="F:lyase activity"/>
    <property type="evidence" value="ECO:0007669"/>
    <property type="project" value="InterPro"/>
</dbReference>
<evidence type="ECO:0000256" key="1">
    <source>
        <dbReference type="ARBA" id="ARBA00004141"/>
    </source>
</evidence>
<comment type="subcellular location">
    <subcellularLocation>
        <location evidence="1">Membrane</location>
        <topology evidence="1">Multi-pass membrane protein</topology>
    </subcellularLocation>
</comment>
<evidence type="ECO:0000313" key="8">
    <source>
        <dbReference type="EMBL" id="CAJ2510619.1"/>
    </source>
</evidence>
<dbReference type="EMBL" id="CAUWAG010000018">
    <property type="protein sequence ID" value="CAJ2510619.1"/>
    <property type="molecule type" value="Genomic_DNA"/>
</dbReference>
<evidence type="ECO:0000256" key="3">
    <source>
        <dbReference type="ARBA" id="ARBA00006757"/>
    </source>
</evidence>
<reference evidence="8" key="1">
    <citation type="submission" date="2023-10" db="EMBL/GenBank/DDBJ databases">
        <authorList>
            <person name="Hackl T."/>
        </authorList>
    </citation>
    <scope>NUCLEOTIDE SEQUENCE</scope>
</reference>
<feature type="transmembrane region" description="Helical" evidence="7">
    <location>
        <begin position="49"/>
        <end position="69"/>
    </location>
</feature>
<feature type="transmembrane region" description="Helical" evidence="7">
    <location>
        <begin position="160"/>
        <end position="182"/>
    </location>
</feature>
<keyword evidence="6 7" id="KW-0472">Membrane</keyword>
<comment type="similarity">
    <text evidence="3">Belongs to the paxB family.</text>
</comment>
<sequence>MGLSDIPPPHAPEWLVPASTASLFIGVFFWDLTYILMTRRALQTRSYGMPLVGLAINVSWEIVYGLYVAENLLERLGFSLWLLLDLGLIYTTVRFAPEDWASTNRAVGRNVAWILGFMIVVGCWGHYAFASWFFSEPGMGSGDKTGKPWRGKDGYDTTELAFWSAGVAQLVLSADGLAMLIVRGHSGGTGFLIWLVINPFPYHYIALAPIYALTAESTSWGVMKGHRKETWLESDTSRFNWCIISGLPLAIYRKSDPE</sequence>
<organism evidence="8 9">
    <name type="scientific">Anthostomella pinea</name>
    <dbReference type="NCBI Taxonomy" id="933095"/>
    <lineage>
        <taxon>Eukaryota</taxon>
        <taxon>Fungi</taxon>
        <taxon>Dikarya</taxon>
        <taxon>Ascomycota</taxon>
        <taxon>Pezizomycotina</taxon>
        <taxon>Sordariomycetes</taxon>
        <taxon>Xylariomycetidae</taxon>
        <taxon>Xylariales</taxon>
        <taxon>Xylariaceae</taxon>
        <taxon>Anthostomella</taxon>
    </lineage>
</organism>
<dbReference type="InterPro" id="IPR039020">
    <property type="entry name" value="PaxB-like"/>
</dbReference>
<keyword evidence="9" id="KW-1185">Reference proteome</keyword>
<protein>
    <submittedName>
        <fullName evidence="8">Uu.00g062440.m01.CDS01</fullName>
    </submittedName>
</protein>
<dbReference type="AlphaFoldDB" id="A0AAI8VTY5"/>
<feature type="transmembrane region" description="Helical" evidence="7">
    <location>
        <begin position="75"/>
        <end position="93"/>
    </location>
</feature>
<accession>A0AAI8VTY5</accession>